<evidence type="ECO:0000313" key="3">
    <source>
        <dbReference type="Proteomes" id="UP000466396"/>
    </source>
</evidence>
<dbReference type="AlphaFoldDB" id="A0A7I7NHP6"/>
<sequence length="70" mass="7183">MPSVDPACGSANGPPSGTDGGWIWRRVDDEKFSSWTRITLSNRGFRLAAGARLGGAGPLPVAAAGIRVSS</sequence>
<name>A0A7I7NHP6_9MYCO</name>
<dbReference type="KEGG" id="mlj:MLAC_12520"/>
<dbReference type="Proteomes" id="UP000466396">
    <property type="component" value="Chromosome"/>
</dbReference>
<gene>
    <name evidence="2" type="ORF">MLAC_12520</name>
</gene>
<dbReference type="EMBL" id="AP022581">
    <property type="protein sequence ID" value="BBX95958.1"/>
    <property type="molecule type" value="Genomic_DNA"/>
</dbReference>
<feature type="region of interest" description="Disordered" evidence="1">
    <location>
        <begin position="1"/>
        <end position="23"/>
    </location>
</feature>
<reference evidence="2 3" key="1">
    <citation type="journal article" date="2019" name="Emerg. Microbes Infect.">
        <title>Comprehensive subspecies identification of 175 nontuberculous mycobacteria species based on 7547 genomic profiles.</title>
        <authorList>
            <person name="Matsumoto Y."/>
            <person name="Kinjo T."/>
            <person name="Motooka D."/>
            <person name="Nabeya D."/>
            <person name="Jung N."/>
            <person name="Uechi K."/>
            <person name="Horii T."/>
            <person name="Iida T."/>
            <person name="Fujita J."/>
            <person name="Nakamura S."/>
        </authorList>
    </citation>
    <scope>NUCLEOTIDE SEQUENCE [LARGE SCALE GENOMIC DNA]</scope>
    <source>
        <strain evidence="2 3">JCM 15657</strain>
    </source>
</reference>
<accession>A0A7I7NHP6</accession>
<keyword evidence="3" id="KW-1185">Reference proteome</keyword>
<organism evidence="2 3">
    <name type="scientific">Mycobacterium lacus</name>
    <dbReference type="NCBI Taxonomy" id="169765"/>
    <lineage>
        <taxon>Bacteria</taxon>
        <taxon>Bacillati</taxon>
        <taxon>Actinomycetota</taxon>
        <taxon>Actinomycetes</taxon>
        <taxon>Mycobacteriales</taxon>
        <taxon>Mycobacteriaceae</taxon>
        <taxon>Mycobacterium</taxon>
    </lineage>
</organism>
<protein>
    <submittedName>
        <fullName evidence="2">Uncharacterized protein</fullName>
    </submittedName>
</protein>
<proteinExistence type="predicted"/>
<evidence type="ECO:0000256" key="1">
    <source>
        <dbReference type="SAM" id="MobiDB-lite"/>
    </source>
</evidence>
<evidence type="ECO:0000313" key="2">
    <source>
        <dbReference type="EMBL" id="BBX95958.1"/>
    </source>
</evidence>